<feature type="transmembrane region" description="Helical" evidence="1">
    <location>
        <begin position="358"/>
        <end position="382"/>
    </location>
</feature>
<dbReference type="RefSeq" id="WP_209907513.1">
    <property type="nucleotide sequence ID" value="NZ_BAAAMI010000017.1"/>
</dbReference>
<accession>A0ABS4WEN9</accession>
<feature type="transmembrane region" description="Helical" evidence="1">
    <location>
        <begin position="128"/>
        <end position="147"/>
    </location>
</feature>
<evidence type="ECO:0000313" key="3">
    <source>
        <dbReference type="Proteomes" id="UP000766570"/>
    </source>
</evidence>
<name>A0ABS4WEN9_9MICC</name>
<keyword evidence="1" id="KW-0812">Transmembrane</keyword>
<reference evidence="2 3" key="1">
    <citation type="submission" date="2021-03" db="EMBL/GenBank/DDBJ databases">
        <title>Sequencing the genomes of 1000 actinobacteria strains.</title>
        <authorList>
            <person name="Klenk H.-P."/>
        </authorList>
    </citation>
    <scope>NUCLEOTIDE SEQUENCE [LARGE SCALE GENOMIC DNA]</scope>
    <source>
        <strain evidence="2 3">DSM 15454</strain>
    </source>
</reference>
<gene>
    <name evidence="2" type="ORF">JOF46_002413</name>
</gene>
<protein>
    <submittedName>
        <fullName evidence="2">Alpha-1,6-mannosyltransferase</fullName>
        <ecNumber evidence="2">2.4.1.-</ecNumber>
    </submittedName>
</protein>
<keyword evidence="2" id="KW-0328">Glycosyltransferase</keyword>
<feature type="transmembrane region" description="Helical" evidence="1">
    <location>
        <begin position="332"/>
        <end position="351"/>
    </location>
</feature>
<feature type="transmembrane region" description="Helical" evidence="1">
    <location>
        <begin position="194"/>
        <end position="222"/>
    </location>
</feature>
<organism evidence="2 3">
    <name type="scientific">Paeniglutamicibacter psychrophenolicus</name>
    <dbReference type="NCBI Taxonomy" id="257454"/>
    <lineage>
        <taxon>Bacteria</taxon>
        <taxon>Bacillati</taxon>
        <taxon>Actinomycetota</taxon>
        <taxon>Actinomycetes</taxon>
        <taxon>Micrococcales</taxon>
        <taxon>Micrococcaceae</taxon>
        <taxon>Paeniglutamicibacter</taxon>
    </lineage>
</organism>
<sequence length="525" mass="57931">MAAQAPYIEQVRAPFVLTPYLWTCLVLGAFFIPVIVVLPASNDLFVHAATLEQLQANFWAPRDPMVNENGLGNPYFSPYMVLWAAVEKVTGLGTFAVLRLAAVVNLVLFLTGFGAFVGTMTDNRKAPIFSLAAVFFLWGTGFLYWSGFISFPSLIASIAYPSTFAVGMGMWLWVWLSRLLFRTGDSHSRASLTLFIAVGGALVVLSHQFTAVGVCLYAGLYVLRHHRRLTRNTLICFAVIVAVVLSSILVWPWFNLLSSTGGVEGFNAVHKPLYTDLVKRYSLLLVAVPVLVYRLAKDKADPLVLTVLICLGVFVYGGVSGNYFLARIFPPVALLSQIAVGIAVAQWLGGGRKRIQRLYAAAACVVILGGVFFQSGFLNLLLPGAYPAALDKTFGSRMTKGDYRWLTAHAEPGESVMTTNWDARAMAPGYGIFTVMTAWPDPFLGDVERERRADSQEFFRANTDSRRRAELMTKYGARWVIVVEKDAVVLADDPQFSWVGERPDTGVREEDTLRGRQQLFEFLGG</sequence>
<dbReference type="GO" id="GO:0016757">
    <property type="term" value="F:glycosyltransferase activity"/>
    <property type="evidence" value="ECO:0007669"/>
    <property type="project" value="UniProtKB-KW"/>
</dbReference>
<feature type="transmembrane region" description="Helical" evidence="1">
    <location>
        <begin position="303"/>
        <end position="326"/>
    </location>
</feature>
<feature type="transmembrane region" description="Helical" evidence="1">
    <location>
        <begin position="20"/>
        <end position="38"/>
    </location>
</feature>
<feature type="transmembrane region" description="Helical" evidence="1">
    <location>
        <begin position="278"/>
        <end position="296"/>
    </location>
</feature>
<keyword evidence="1" id="KW-0472">Membrane</keyword>
<keyword evidence="1" id="KW-1133">Transmembrane helix</keyword>
<keyword evidence="2" id="KW-0808">Transferase</keyword>
<dbReference type="EMBL" id="JAGIOE010000001">
    <property type="protein sequence ID" value="MBP2374501.1"/>
    <property type="molecule type" value="Genomic_DNA"/>
</dbReference>
<proteinExistence type="predicted"/>
<evidence type="ECO:0000256" key="1">
    <source>
        <dbReference type="SAM" id="Phobius"/>
    </source>
</evidence>
<comment type="caution">
    <text evidence="2">The sequence shown here is derived from an EMBL/GenBank/DDBJ whole genome shotgun (WGS) entry which is preliminary data.</text>
</comment>
<feature type="transmembrane region" description="Helical" evidence="1">
    <location>
        <begin position="234"/>
        <end position="254"/>
    </location>
</feature>
<evidence type="ECO:0000313" key="2">
    <source>
        <dbReference type="EMBL" id="MBP2374501.1"/>
    </source>
</evidence>
<keyword evidence="3" id="KW-1185">Reference proteome</keyword>
<dbReference type="Proteomes" id="UP000766570">
    <property type="component" value="Unassembled WGS sequence"/>
</dbReference>
<feature type="transmembrane region" description="Helical" evidence="1">
    <location>
        <begin position="154"/>
        <end position="174"/>
    </location>
</feature>
<dbReference type="EC" id="2.4.1.-" evidence="2"/>
<feature type="transmembrane region" description="Helical" evidence="1">
    <location>
        <begin position="96"/>
        <end position="116"/>
    </location>
</feature>